<dbReference type="Proteomes" id="UP001596972">
    <property type="component" value="Unassembled WGS sequence"/>
</dbReference>
<reference evidence="3" key="1">
    <citation type="journal article" date="2019" name="Int. J. Syst. Evol. Microbiol.">
        <title>The Global Catalogue of Microorganisms (GCM) 10K type strain sequencing project: providing services to taxonomists for standard genome sequencing and annotation.</title>
        <authorList>
            <consortium name="The Broad Institute Genomics Platform"/>
            <consortium name="The Broad Institute Genome Sequencing Center for Infectious Disease"/>
            <person name="Wu L."/>
            <person name="Ma J."/>
        </authorList>
    </citation>
    <scope>NUCLEOTIDE SEQUENCE [LARGE SCALE GENOMIC DNA]</scope>
    <source>
        <strain evidence="3">JCM 31202</strain>
    </source>
</reference>
<protein>
    <submittedName>
        <fullName evidence="2">Uncharacterized protein</fullName>
    </submittedName>
</protein>
<dbReference type="RefSeq" id="WP_378300118.1">
    <property type="nucleotide sequence ID" value="NZ_JBHTJA010000034.1"/>
</dbReference>
<organism evidence="2 3">
    <name type="scientific">Actinomadura sediminis</name>
    <dbReference type="NCBI Taxonomy" id="1038904"/>
    <lineage>
        <taxon>Bacteria</taxon>
        <taxon>Bacillati</taxon>
        <taxon>Actinomycetota</taxon>
        <taxon>Actinomycetes</taxon>
        <taxon>Streptosporangiales</taxon>
        <taxon>Thermomonosporaceae</taxon>
        <taxon>Actinomadura</taxon>
    </lineage>
</organism>
<evidence type="ECO:0000256" key="1">
    <source>
        <dbReference type="SAM" id="MobiDB-lite"/>
    </source>
</evidence>
<feature type="region of interest" description="Disordered" evidence="1">
    <location>
        <begin position="23"/>
        <end position="48"/>
    </location>
</feature>
<proteinExistence type="predicted"/>
<gene>
    <name evidence="2" type="ORF">ACFQ11_18470</name>
</gene>
<accession>A0ABW3ES01</accession>
<evidence type="ECO:0000313" key="2">
    <source>
        <dbReference type="EMBL" id="MFD0902390.1"/>
    </source>
</evidence>
<evidence type="ECO:0000313" key="3">
    <source>
        <dbReference type="Proteomes" id="UP001596972"/>
    </source>
</evidence>
<keyword evidence="3" id="KW-1185">Reference proteome</keyword>
<comment type="caution">
    <text evidence="2">The sequence shown here is derived from an EMBL/GenBank/DDBJ whole genome shotgun (WGS) entry which is preliminary data.</text>
</comment>
<sequence length="48" mass="5706">MGPSKKRREDAWDVRRQQRAQAAKELEEVKRKAEEARRRAEQKKGGKK</sequence>
<name>A0ABW3ES01_9ACTN</name>
<dbReference type="EMBL" id="JBHTJA010000034">
    <property type="protein sequence ID" value="MFD0902390.1"/>
    <property type="molecule type" value="Genomic_DNA"/>
</dbReference>